<sequence>MSALEQHSHSSLSSSRTGLQAFITFQHQPVNARASVLFALESAVSRGCVKIVEGSTVHCLGGVDGRCVTIEVVSPNFWTRMLSHGDLGFSEAYMAGEILIEDLPGIMNLWLDNEAGMSSNTSIFIRLTTAISGMSNAFFGQTPTNSKLNAIASYDQSNKLFKAFLDEKMMYSCALWGDEEGGPSGDLTFRNDDRSNELEAAQMRKIHHVLRTARLRPGDRLLEFGSGWGALAIEAARTYGCEVDTITLSQEQKRLADERIRAAGLQEHVRVHLMDYRELPPDFEKAFDAFVSVEMIEHVGSKYYEAYFEIVDWALKAEGATAVISSSTFPESRYTEYQAEDFMRKYMWPNSCLPSPTALINAARTGAQGRFALSSVENHSAHYPRTLREWNKRLGANLTQTLLAEDLPAVGADLSAFDAFMRKWRYFFAYAGAGFDRGYISCHMLSFVREFFFEWLLSYLLALRGKRNHARVRAGVVSVERPMENENNMG</sequence>
<accession>A0ACB8QRP3</accession>
<organism evidence="1 2">
    <name type="scientific">Vararia minispora EC-137</name>
    <dbReference type="NCBI Taxonomy" id="1314806"/>
    <lineage>
        <taxon>Eukaryota</taxon>
        <taxon>Fungi</taxon>
        <taxon>Dikarya</taxon>
        <taxon>Basidiomycota</taxon>
        <taxon>Agaricomycotina</taxon>
        <taxon>Agaricomycetes</taxon>
        <taxon>Russulales</taxon>
        <taxon>Lachnocladiaceae</taxon>
        <taxon>Vararia</taxon>
    </lineage>
</organism>
<dbReference type="Proteomes" id="UP000814128">
    <property type="component" value="Unassembled WGS sequence"/>
</dbReference>
<proteinExistence type="predicted"/>
<reference evidence="1" key="2">
    <citation type="journal article" date="2022" name="New Phytol.">
        <title>Evolutionary transition to the ectomycorrhizal habit in the genomes of a hyperdiverse lineage of mushroom-forming fungi.</title>
        <authorList>
            <person name="Looney B."/>
            <person name="Miyauchi S."/>
            <person name="Morin E."/>
            <person name="Drula E."/>
            <person name="Courty P.E."/>
            <person name="Kohler A."/>
            <person name="Kuo A."/>
            <person name="LaButti K."/>
            <person name="Pangilinan J."/>
            <person name="Lipzen A."/>
            <person name="Riley R."/>
            <person name="Andreopoulos W."/>
            <person name="He G."/>
            <person name="Johnson J."/>
            <person name="Nolan M."/>
            <person name="Tritt A."/>
            <person name="Barry K.W."/>
            <person name="Grigoriev I.V."/>
            <person name="Nagy L.G."/>
            <person name="Hibbett D."/>
            <person name="Henrissat B."/>
            <person name="Matheny P.B."/>
            <person name="Labbe J."/>
            <person name="Martin F.M."/>
        </authorList>
    </citation>
    <scope>NUCLEOTIDE SEQUENCE</scope>
    <source>
        <strain evidence="1">EC-137</strain>
    </source>
</reference>
<gene>
    <name evidence="1" type="ORF">K488DRAFT_77247</name>
</gene>
<protein>
    <submittedName>
        <fullName evidence="1">Cyclopropane-fatty-acyl-phospholipid synthase</fullName>
    </submittedName>
</protein>
<comment type="caution">
    <text evidence="1">The sequence shown here is derived from an EMBL/GenBank/DDBJ whole genome shotgun (WGS) entry which is preliminary data.</text>
</comment>
<name>A0ACB8QRP3_9AGAM</name>
<evidence type="ECO:0000313" key="2">
    <source>
        <dbReference type="Proteomes" id="UP000814128"/>
    </source>
</evidence>
<keyword evidence="2" id="KW-1185">Reference proteome</keyword>
<reference evidence="1" key="1">
    <citation type="submission" date="2021-02" db="EMBL/GenBank/DDBJ databases">
        <authorList>
            <consortium name="DOE Joint Genome Institute"/>
            <person name="Ahrendt S."/>
            <person name="Looney B.P."/>
            <person name="Miyauchi S."/>
            <person name="Morin E."/>
            <person name="Drula E."/>
            <person name="Courty P.E."/>
            <person name="Chicoki N."/>
            <person name="Fauchery L."/>
            <person name="Kohler A."/>
            <person name="Kuo A."/>
            <person name="Labutti K."/>
            <person name="Pangilinan J."/>
            <person name="Lipzen A."/>
            <person name="Riley R."/>
            <person name="Andreopoulos W."/>
            <person name="He G."/>
            <person name="Johnson J."/>
            <person name="Barry K.W."/>
            <person name="Grigoriev I.V."/>
            <person name="Nagy L."/>
            <person name="Hibbett D."/>
            <person name="Henrissat B."/>
            <person name="Matheny P.B."/>
            <person name="Labbe J."/>
            <person name="Martin F."/>
        </authorList>
    </citation>
    <scope>NUCLEOTIDE SEQUENCE</scope>
    <source>
        <strain evidence="1">EC-137</strain>
    </source>
</reference>
<dbReference type="EMBL" id="MU273501">
    <property type="protein sequence ID" value="KAI0034405.1"/>
    <property type="molecule type" value="Genomic_DNA"/>
</dbReference>
<evidence type="ECO:0000313" key="1">
    <source>
        <dbReference type="EMBL" id="KAI0034405.1"/>
    </source>
</evidence>